<dbReference type="OrthoDB" id="19711at2759"/>
<dbReference type="PRINTS" id="PR00320">
    <property type="entry name" value="GPROTEINBRPT"/>
</dbReference>
<dbReference type="SUPFAM" id="SSF81383">
    <property type="entry name" value="F-box domain"/>
    <property type="match status" value="1"/>
</dbReference>
<evidence type="ECO:0000313" key="6">
    <source>
        <dbReference type="EMBL" id="KIR38501.1"/>
    </source>
</evidence>
<reference evidence="6 7" key="1">
    <citation type="submission" date="2015-01" db="EMBL/GenBank/DDBJ databases">
        <title>The Genome Sequence of Cryptococcus gattii Ram5.</title>
        <authorList>
            <consortium name="The Broad Institute Genomics Platform"/>
            <person name="Cuomo C."/>
            <person name="Litvintseva A."/>
            <person name="Chen Y."/>
            <person name="Heitman J."/>
            <person name="Sun S."/>
            <person name="Springer D."/>
            <person name="Dromer F."/>
            <person name="Young S."/>
            <person name="Zeng Q."/>
            <person name="Gargeya S."/>
            <person name="Abouelleil A."/>
            <person name="Alvarado L."/>
            <person name="Chapman S.B."/>
            <person name="Gainer-Dewar J."/>
            <person name="Goldberg J."/>
            <person name="Griggs A."/>
            <person name="Gujja S."/>
            <person name="Hansen M."/>
            <person name="Howarth C."/>
            <person name="Imamovic A."/>
            <person name="Larimer J."/>
            <person name="Murphy C."/>
            <person name="Naylor J."/>
            <person name="Pearson M."/>
            <person name="Priest M."/>
            <person name="Roberts A."/>
            <person name="Saif S."/>
            <person name="Shea T."/>
            <person name="Sykes S."/>
            <person name="Wortman J."/>
            <person name="Nusbaum C."/>
            <person name="Birren B."/>
        </authorList>
    </citation>
    <scope>NUCLEOTIDE SEQUENCE [LARGE SCALE GENOMIC DNA]</scope>
    <source>
        <strain evidence="6 7">Ram5</strain>
    </source>
</reference>
<dbReference type="PANTHER" id="PTHR19848">
    <property type="entry name" value="WD40 REPEAT PROTEIN"/>
    <property type="match status" value="1"/>
</dbReference>
<feature type="domain" description="F-box" evidence="5">
    <location>
        <begin position="151"/>
        <end position="199"/>
    </location>
</feature>
<dbReference type="Gene3D" id="2.130.10.10">
    <property type="entry name" value="YVTN repeat-like/Quinoprotein amine dehydrogenase"/>
    <property type="match status" value="2"/>
</dbReference>
<dbReference type="PROSITE" id="PS50181">
    <property type="entry name" value="FBOX"/>
    <property type="match status" value="1"/>
</dbReference>
<proteinExistence type="predicted"/>
<feature type="repeat" description="WD" evidence="3">
    <location>
        <begin position="519"/>
        <end position="560"/>
    </location>
</feature>
<evidence type="ECO:0000259" key="5">
    <source>
        <dbReference type="PROSITE" id="PS50181"/>
    </source>
</evidence>
<accession>A0A0D0UTG8</accession>
<sequence>MLSTKRQISPGSGDPSSEPPSALPSRLKTKQNVPSSWSPNTTASNRRRLGGLFADLGMPVCGSPLKAAPAGAESTPTKFGQRSGLMGTLSSPITSFADRLAVLSMVANGEIDSEESPVKRKSKSKQVEGGKECFADNEDAAYERKRDIEEGLKFEHLPDDLILEILLRLPPTPQALSPISSVSKRFYNLSRAPILWARIFNDAGYASQLSREVLERGLGVWEGPKGQWEGLTWVPEAQGAIDETEEEVPSEYVPVHYPTLYRTAYTLPQHIRSLLPAHRASFSALSSHTESIYCVQSVGDWLITGSRDRSIKIWRLPLVNNDEEAKLVTTVPNAHNGSILGLCFELDDKERGLVLTSSSDCTASIWSLDLSPYSQRKSVAVNKLQTLLHPLAVLDVALTPSSIVTASKDCHVRVYSRDSFELVHLLAGHRGPVNCVTPRKVDWMVSREKGERREEVVSASGDGSWIVWDIKNGCQLRKGADIGRGLACVAWEDDYILTGDNECLVKLYDAETCELLKVFQGHSNLVRAVALRVRDGMAISGSYDESVMIWDLHTGHLIKRPTLEHHSLIFDLEMSCKRLILVGHGHSVQVLTWGKGLPYIDFFV</sequence>
<dbReference type="InterPro" id="IPR001680">
    <property type="entry name" value="WD40_rpt"/>
</dbReference>
<evidence type="ECO:0000256" key="4">
    <source>
        <dbReference type="SAM" id="MobiDB-lite"/>
    </source>
</evidence>
<gene>
    <name evidence="6" type="ORF">I313_05613</name>
</gene>
<dbReference type="InterPro" id="IPR019775">
    <property type="entry name" value="WD40_repeat_CS"/>
</dbReference>
<dbReference type="EMBL" id="KN847910">
    <property type="protein sequence ID" value="KIR38501.1"/>
    <property type="molecule type" value="Genomic_DNA"/>
</dbReference>
<feature type="repeat" description="WD" evidence="3">
    <location>
        <begin position="285"/>
        <end position="316"/>
    </location>
</feature>
<dbReference type="PROSITE" id="PS00678">
    <property type="entry name" value="WD_REPEATS_1"/>
    <property type="match status" value="1"/>
</dbReference>
<name>A0A0D0UTG8_9TREE</name>
<protein>
    <submittedName>
        <fullName evidence="6">Beta-transducin repeat containing protein</fullName>
    </submittedName>
</protein>
<dbReference type="HOGENOM" id="CLU_023997_0_0_1"/>
<dbReference type="PROSITE" id="PS50082">
    <property type="entry name" value="WD_REPEATS_2"/>
    <property type="match status" value="2"/>
</dbReference>
<keyword evidence="7" id="KW-1185">Reference proteome</keyword>
<evidence type="ECO:0000313" key="7">
    <source>
        <dbReference type="Proteomes" id="UP000053392"/>
    </source>
</evidence>
<dbReference type="Gene3D" id="1.20.1280.50">
    <property type="match status" value="1"/>
</dbReference>
<dbReference type="InterPro" id="IPR020472">
    <property type="entry name" value="WD40_PAC1"/>
</dbReference>
<dbReference type="InterPro" id="IPR036047">
    <property type="entry name" value="F-box-like_dom_sf"/>
</dbReference>
<dbReference type="InterPro" id="IPR001810">
    <property type="entry name" value="F-box_dom"/>
</dbReference>
<evidence type="ECO:0000256" key="1">
    <source>
        <dbReference type="ARBA" id="ARBA00022574"/>
    </source>
</evidence>
<dbReference type="SMART" id="SM00320">
    <property type="entry name" value="WD40"/>
    <property type="match status" value="6"/>
</dbReference>
<evidence type="ECO:0000256" key="2">
    <source>
        <dbReference type="ARBA" id="ARBA00022737"/>
    </source>
</evidence>
<dbReference type="InterPro" id="IPR036322">
    <property type="entry name" value="WD40_repeat_dom_sf"/>
</dbReference>
<dbReference type="Proteomes" id="UP000053392">
    <property type="component" value="Unassembled WGS sequence"/>
</dbReference>
<dbReference type="PANTHER" id="PTHR19848:SF8">
    <property type="entry name" value="F-BOX AND WD REPEAT DOMAIN CONTAINING 7"/>
    <property type="match status" value="1"/>
</dbReference>
<evidence type="ECO:0000256" key="3">
    <source>
        <dbReference type="PROSITE-ProRule" id="PRU00221"/>
    </source>
</evidence>
<dbReference type="InterPro" id="IPR015943">
    <property type="entry name" value="WD40/YVTN_repeat-like_dom_sf"/>
</dbReference>
<dbReference type="SMART" id="SM00256">
    <property type="entry name" value="FBOX"/>
    <property type="match status" value="1"/>
</dbReference>
<dbReference type="Pfam" id="PF00400">
    <property type="entry name" value="WD40"/>
    <property type="match status" value="4"/>
</dbReference>
<organism evidence="6 7">
    <name type="scientific">Cryptococcus deuterogattii Ram5</name>
    <dbReference type="NCBI Taxonomy" id="1296110"/>
    <lineage>
        <taxon>Eukaryota</taxon>
        <taxon>Fungi</taxon>
        <taxon>Dikarya</taxon>
        <taxon>Basidiomycota</taxon>
        <taxon>Agaricomycotina</taxon>
        <taxon>Tremellomycetes</taxon>
        <taxon>Tremellales</taxon>
        <taxon>Cryptococcaceae</taxon>
        <taxon>Cryptococcus</taxon>
        <taxon>Cryptococcus gattii species complex</taxon>
    </lineage>
</organism>
<dbReference type="Pfam" id="PF12937">
    <property type="entry name" value="F-box-like"/>
    <property type="match status" value="1"/>
</dbReference>
<keyword evidence="1 3" id="KW-0853">WD repeat</keyword>
<feature type="region of interest" description="Disordered" evidence="4">
    <location>
        <begin position="111"/>
        <end position="130"/>
    </location>
</feature>
<feature type="compositionally biased region" description="Polar residues" evidence="4">
    <location>
        <begin position="30"/>
        <end position="44"/>
    </location>
</feature>
<feature type="region of interest" description="Disordered" evidence="4">
    <location>
        <begin position="1"/>
        <end position="46"/>
    </location>
</feature>
<dbReference type="AlphaFoldDB" id="A0A0D0UTG8"/>
<keyword evidence="2" id="KW-0677">Repeat</keyword>
<dbReference type="PROSITE" id="PS50294">
    <property type="entry name" value="WD_REPEATS_REGION"/>
    <property type="match status" value="2"/>
</dbReference>
<dbReference type="SUPFAM" id="SSF50978">
    <property type="entry name" value="WD40 repeat-like"/>
    <property type="match status" value="1"/>
</dbReference>